<keyword evidence="1" id="KW-1133">Transmembrane helix</keyword>
<accession>A0AAN9L811</accession>
<proteinExistence type="predicted"/>
<dbReference type="EMBL" id="JAYMYQ010000005">
    <property type="protein sequence ID" value="KAK7331155.1"/>
    <property type="molecule type" value="Genomic_DNA"/>
</dbReference>
<keyword evidence="1" id="KW-0472">Membrane</keyword>
<gene>
    <name evidence="2" type="ORF">VNO77_25372</name>
</gene>
<comment type="caution">
    <text evidence="2">The sequence shown here is derived from an EMBL/GenBank/DDBJ whole genome shotgun (WGS) entry which is preliminary data.</text>
</comment>
<keyword evidence="1" id="KW-0812">Transmembrane</keyword>
<name>A0AAN9L811_CANGL</name>
<organism evidence="2 3">
    <name type="scientific">Canavalia gladiata</name>
    <name type="common">Sword bean</name>
    <name type="synonym">Dolichos gladiatus</name>
    <dbReference type="NCBI Taxonomy" id="3824"/>
    <lineage>
        <taxon>Eukaryota</taxon>
        <taxon>Viridiplantae</taxon>
        <taxon>Streptophyta</taxon>
        <taxon>Embryophyta</taxon>
        <taxon>Tracheophyta</taxon>
        <taxon>Spermatophyta</taxon>
        <taxon>Magnoliopsida</taxon>
        <taxon>eudicotyledons</taxon>
        <taxon>Gunneridae</taxon>
        <taxon>Pentapetalae</taxon>
        <taxon>rosids</taxon>
        <taxon>fabids</taxon>
        <taxon>Fabales</taxon>
        <taxon>Fabaceae</taxon>
        <taxon>Papilionoideae</taxon>
        <taxon>50 kb inversion clade</taxon>
        <taxon>NPAAA clade</taxon>
        <taxon>indigoferoid/millettioid clade</taxon>
        <taxon>Phaseoleae</taxon>
        <taxon>Canavalia</taxon>
    </lineage>
</organism>
<dbReference type="Proteomes" id="UP001367508">
    <property type="component" value="Unassembled WGS sequence"/>
</dbReference>
<sequence length="138" mass="16096">MRQPEVWGQGSITIFLIISAILVFGPLFMGPVSLPGIPLLLLFPVVLVAVLIFLVIIEQKIYTWILEMRDEVPTFSSASSLSLCYYVKMSKFLKKEFYSITLTQKHDKLRQRARKNKRSSMHENNKKLYYLLLFMDVY</sequence>
<dbReference type="AlphaFoldDB" id="A0AAN9L811"/>
<feature type="transmembrane region" description="Helical" evidence="1">
    <location>
        <begin position="36"/>
        <end position="57"/>
    </location>
</feature>
<evidence type="ECO:0000313" key="3">
    <source>
        <dbReference type="Proteomes" id="UP001367508"/>
    </source>
</evidence>
<protein>
    <submittedName>
        <fullName evidence="2">Uncharacterized protein</fullName>
    </submittedName>
</protein>
<evidence type="ECO:0000256" key="1">
    <source>
        <dbReference type="SAM" id="Phobius"/>
    </source>
</evidence>
<feature type="transmembrane region" description="Helical" evidence="1">
    <location>
        <begin position="12"/>
        <end position="30"/>
    </location>
</feature>
<keyword evidence="3" id="KW-1185">Reference proteome</keyword>
<reference evidence="2 3" key="1">
    <citation type="submission" date="2024-01" db="EMBL/GenBank/DDBJ databases">
        <title>The genomes of 5 underutilized Papilionoideae crops provide insights into root nodulation and disease resistanc.</title>
        <authorList>
            <person name="Jiang F."/>
        </authorList>
    </citation>
    <scope>NUCLEOTIDE SEQUENCE [LARGE SCALE GENOMIC DNA]</scope>
    <source>
        <strain evidence="2">LVBAO_FW01</strain>
        <tissue evidence="2">Leaves</tissue>
    </source>
</reference>
<evidence type="ECO:0000313" key="2">
    <source>
        <dbReference type="EMBL" id="KAK7331155.1"/>
    </source>
</evidence>